<dbReference type="EMBL" id="JBHTIS010000297">
    <property type="protein sequence ID" value="MFD1045428.1"/>
    <property type="molecule type" value="Genomic_DNA"/>
</dbReference>
<protein>
    <submittedName>
        <fullName evidence="1">Uncharacterized protein</fullName>
    </submittedName>
</protein>
<name>A0ABW3M422_9PSEU</name>
<evidence type="ECO:0000313" key="1">
    <source>
        <dbReference type="EMBL" id="MFD1045428.1"/>
    </source>
</evidence>
<sequence length="134" mass="15334">MSRSVDRLAALVHPVSLADFVATVGQWLRDAHEAAQELQPFRRQNHRGSWDNNTSFGTDRYQYLLRTAGSLVADLPELEVETAYQSVLFKLPQVGVYPLSVPHGPDGPVEARDLRRQLMEQRQEWALFDRQYAL</sequence>
<gene>
    <name evidence="1" type="ORF">ACFQ1S_07410</name>
</gene>
<proteinExistence type="predicted"/>
<comment type="caution">
    <text evidence="1">The sequence shown here is derived from an EMBL/GenBank/DDBJ whole genome shotgun (WGS) entry which is preliminary data.</text>
</comment>
<accession>A0ABW3M422</accession>
<keyword evidence="2" id="KW-1185">Reference proteome</keyword>
<feature type="non-terminal residue" evidence="1">
    <location>
        <position position="134"/>
    </location>
</feature>
<evidence type="ECO:0000313" key="2">
    <source>
        <dbReference type="Proteomes" id="UP001597045"/>
    </source>
</evidence>
<reference evidence="2" key="1">
    <citation type="journal article" date="2019" name="Int. J. Syst. Evol. Microbiol.">
        <title>The Global Catalogue of Microorganisms (GCM) 10K type strain sequencing project: providing services to taxonomists for standard genome sequencing and annotation.</title>
        <authorList>
            <consortium name="The Broad Institute Genomics Platform"/>
            <consortium name="The Broad Institute Genome Sequencing Center for Infectious Disease"/>
            <person name="Wu L."/>
            <person name="Ma J."/>
        </authorList>
    </citation>
    <scope>NUCLEOTIDE SEQUENCE [LARGE SCALE GENOMIC DNA]</scope>
    <source>
        <strain evidence="2">JCM 31486</strain>
    </source>
</reference>
<organism evidence="1 2">
    <name type="scientific">Kibdelosporangium lantanae</name>
    <dbReference type="NCBI Taxonomy" id="1497396"/>
    <lineage>
        <taxon>Bacteria</taxon>
        <taxon>Bacillati</taxon>
        <taxon>Actinomycetota</taxon>
        <taxon>Actinomycetes</taxon>
        <taxon>Pseudonocardiales</taxon>
        <taxon>Pseudonocardiaceae</taxon>
        <taxon>Kibdelosporangium</taxon>
    </lineage>
</organism>
<dbReference type="Proteomes" id="UP001597045">
    <property type="component" value="Unassembled WGS sequence"/>
</dbReference>